<keyword evidence="2" id="KW-1185">Reference proteome</keyword>
<dbReference type="RefSeq" id="WP_215793060.1">
    <property type="nucleotide sequence ID" value="NZ_JAHKKG010000012.1"/>
</dbReference>
<proteinExistence type="predicted"/>
<gene>
    <name evidence="1" type="ORF">KOI35_35525</name>
</gene>
<sequence length="109" mass="12286">MPTFYNNDERQAWNLAESLTEQAEESMREAEQALETWKTGKEMNRLRCIRKGISESDAEIRWSASTTAKNSITNNGFYVGLATMYYSAAAANYSRALYLRSLGGRPMAA</sequence>
<accession>A0ABS5Z332</accession>
<evidence type="ECO:0000313" key="1">
    <source>
        <dbReference type="EMBL" id="MBU2668835.1"/>
    </source>
</evidence>
<protein>
    <submittedName>
        <fullName evidence="1">Uncharacterized protein</fullName>
    </submittedName>
</protein>
<dbReference type="Proteomes" id="UP001519654">
    <property type="component" value="Unassembled WGS sequence"/>
</dbReference>
<reference evidence="1 2" key="1">
    <citation type="submission" date="2021-06" db="EMBL/GenBank/DDBJ databases">
        <title>Actinoplanes lichenicola sp. nov., and Actinoplanes ovalisporus sp. nov., isolated from lichen in Thailand.</title>
        <authorList>
            <person name="Saeng-In P."/>
            <person name="Kanchanasin P."/>
            <person name="Yuki M."/>
            <person name="Kudo T."/>
            <person name="Ohkuma M."/>
            <person name="Phongsopitanun W."/>
            <person name="Tanasupawat S."/>
        </authorList>
    </citation>
    <scope>NUCLEOTIDE SEQUENCE [LARGE SCALE GENOMIC DNA]</scope>
    <source>
        <strain evidence="1 2">NBRC 110975</strain>
    </source>
</reference>
<evidence type="ECO:0000313" key="2">
    <source>
        <dbReference type="Proteomes" id="UP001519654"/>
    </source>
</evidence>
<comment type="caution">
    <text evidence="1">The sequence shown here is derived from an EMBL/GenBank/DDBJ whole genome shotgun (WGS) entry which is preliminary data.</text>
</comment>
<dbReference type="EMBL" id="JAHKKG010000012">
    <property type="protein sequence ID" value="MBU2668835.1"/>
    <property type="molecule type" value="Genomic_DNA"/>
</dbReference>
<organism evidence="1 2">
    <name type="scientific">Paractinoplanes bogorensis</name>
    <dbReference type="NCBI Taxonomy" id="1610840"/>
    <lineage>
        <taxon>Bacteria</taxon>
        <taxon>Bacillati</taxon>
        <taxon>Actinomycetota</taxon>
        <taxon>Actinomycetes</taxon>
        <taxon>Micromonosporales</taxon>
        <taxon>Micromonosporaceae</taxon>
        <taxon>Paractinoplanes</taxon>
    </lineage>
</organism>
<name>A0ABS5Z332_9ACTN</name>